<gene>
    <name evidence="2" type="ORF">TNCV_4661711</name>
</gene>
<sequence length="177" mass="20152">MGQRSGERANQGSISSPTVSRTQQATWNFVKNTSPKCRIRITTTNASRPRSFPLLSVFRHKCVHHDAAYIARVRLKRRRNDTSVSRFVVELTIVAMRLYATMSNEAVTIATTQTIRAAPDVISLETTSYGYLRCKTIPLPYSRSVIWRYYSAKMIRQCLSTRTLAARGHLDPAWRSI</sequence>
<accession>A0A8X6SCR3</accession>
<evidence type="ECO:0000313" key="3">
    <source>
        <dbReference type="Proteomes" id="UP000887159"/>
    </source>
</evidence>
<evidence type="ECO:0000256" key="1">
    <source>
        <dbReference type="SAM" id="MobiDB-lite"/>
    </source>
</evidence>
<evidence type="ECO:0000313" key="2">
    <source>
        <dbReference type="EMBL" id="GFY08980.1"/>
    </source>
</evidence>
<proteinExistence type="predicted"/>
<feature type="region of interest" description="Disordered" evidence="1">
    <location>
        <begin position="1"/>
        <end position="22"/>
    </location>
</feature>
<name>A0A8X6SCR3_TRICX</name>
<dbReference type="AlphaFoldDB" id="A0A8X6SCR3"/>
<organism evidence="2 3">
    <name type="scientific">Trichonephila clavipes</name>
    <name type="common">Golden silk orbweaver</name>
    <name type="synonym">Nephila clavipes</name>
    <dbReference type="NCBI Taxonomy" id="2585209"/>
    <lineage>
        <taxon>Eukaryota</taxon>
        <taxon>Metazoa</taxon>
        <taxon>Ecdysozoa</taxon>
        <taxon>Arthropoda</taxon>
        <taxon>Chelicerata</taxon>
        <taxon>Arachnida</taxon>
        <taxon>Araneae</taxon>
        <taxon>Araneomorphae</taxon>
        <taxon>Entelegynae</taxon>
        <taxon>Araneoidea</taxon>
        <taxon>Nephilidae</taxon>
        <taxon>Trichonephila</taxon>
    </lineage>
</organism>
<dbReference type="Proteomes" id="UP000887159">
    <property type="component" value="Unassembled WGS sequence"/>
</dbReference>
<dbReference type="EMBL" id="BMAU01021284">
    <property type="protein sequence ID" value="GFY08980.1"/>
    <property type="molecule type" value="Genomic_DNA"/>
</dbReference>
<comment type="caution">
    <text evidence="2">The sequence shown here is derived from an EMBL/GenBank/DDBJ whole genome shotgun (WGS) entry which is preliminary data.</text>
</comment>
<feature type="compositionally biased region" description="Polar residues" evidence="1">
    <location>
        <begin position="8"/>
        <end position="22"/>
    </location>
</feature>
<reference evidence="2" key="1">
    <citation type="submission" date="2020-08" db="EMBL/GenBank/DDBJ databases">
        <title>Multicomponent nature underlies the extraordinary mechanical properties of spider dragline silk.</title>
        <authorList>
            <person name="Kono N."/>
            <person name="Nakamura H."/>
            <person name="Mori M."/>
            <person name="Yoshida Y."/>
            <person name="Ohtoshi R."/>
            <person name="Malay A.D."/>
            <person name="Moran D.A.P."/>
            <person name="Tomita M."/>
            <person name="Numata K."/>
            <person name="Arakawa K."/>
        </authorList>
    </citation>
    <scope>NUCLEOTIDE SEQUENCE</scope>
</reference>
<protein>
    <submittedName>
        <fullName evidence="2">Uncharacterized protein</fullName>
    </submittedName>
</protein>
<keyword evidence="3" id="KW-1185">Reference proteome</keyword>